<reference evidence="10" key="1">
    <citation type="submission" date="2020-10" db="EMBL/GenBank/DDBJ databases">
        <title>An improved Amphimedon queenslandica hologenome assembly reveals how three proteobacterial symbionts can extend the metabolic phenotypic of their marine sponge host.</title>
        <authorList>
            <person name="Degnan B."/>
            <person name="Degnan S."/>
            <person name="Xiang X."/>
        </authorList>
    </citation>
    <scope>NUCLEOTIDE SEQUENCE</scope>
    <source>
        <strain evidence="10">AqS2</strain>
    </source>
</reference>
<dbReference type="GO" id="GO:0006424">
    <property type="term" value="P:glutamyl-tRNA aminoacylation"/>
    <property type="evidence" value="ECO:0007669"/>
    <property type="project" value="UniProtKB-UniRule"/>
</dbReference>
<dbReference type="InterPro" id="IPR001412">
    <property type="entry name" value="aa-tRNA-synth_I_CS"/>
</dbReference>
<dbReference type="Proteomes" id="UP000604381">
    <property type="component" value="Unassembled WGS sequence"/>
</dbReference>
<dbReference type="GO" id="GO:0000049">
    <property type="term" value="F:tRNA binding"/>
    <property type="evidence" value="ECO:0007669"/>
    <property type="project" value="InterPro"/>
</dbReference>
<name>A0A930UE59_9GAMM</name>
<dbReference type="InterPro" id="IPR000924">
    <property type="entry name" value="Glu/Gln-tRNA-synth"/>
</dbReference>
<comment type="subunit">
    <text evidence="7">Monomer.</text>
</comment>
<evidence type="ECO:0000256" key="5">
    <source>
        <dbReference type="ARBA" id="ARBA00022917"/>
    </source>
</evidence>
<dbReference type="SUPFAM" id="SSF52374">
    <property type="entry name" value="Nucleotidylyl transferase"/>
    <property type="match status" value="1"/>
</dbReference>
<dbReference type="EC" id="6.1.1.17" evidence="7"/>
<dbReference type="Gene3D" id="1.10.10.350">
    <property type="match status" value="1"/>
</dbReference>
<feature type="domain" description="Glutamyl/glutaminyl-tRNA synthetase class Ib catalytic" evidence="8">
    <location>
        <begin position="3"/>
        <end position="319"/>
    </location>
</feature>
<evidence type="ECO:0000256" key="7">
    <source>
        <dbReference type="HAMAP-Rule" id="MF_00022"/>
    </source>
</evidence>
<dbReference type="CDD" id="cd00808">
    <property type="entry name" value="GluRS_core"/>
    <property type="match status" value="1"/>
</dbReference>
<feature type="binding site" evidence="7">
    <location>
        <position position="254"/>
    </location>
    <ligand>
        <name>ATP</name>
        <dbReference type="ChEBI" id="CHEBI:30616"/>
    </ligand>
</feature>
<dbReference type="InterPro" id="IPR045462">
    <property type="entry name" value="aa-tRNA-synth_I_cd-bd"/>
</dbReference>
<comment type="caution">
    <text evidence="10">The sequence shown here is derived from an EMBL/GenBank/DDBJ whole genome shotgun (WGS) entry which is preliminary data.</text>
</comment>
<accession>A0A930UE59</accession>
<keyword evidence="4 7" id="KW-0067">ATP-binding</keyword>
<evidence type="ECO:0000259" key="9">
    <source>
        <dbReference type="Pfam" id="PF19269"/>
    </source>
</evidence>
<dbReference type="Pfam" id="PF00749">
    <property type="entry name" value="tRNA-synt_1c"/>
    <property type="match status" value="1"/>
</dbReference>
<comment type="function">
    <text evidence="7">Catalyzes the attachment of glutamate to tRNA(Glu) in a two-step reaction: glutamate is first activated by ATP to form Glu-AMP and then transferred to the acceptor end of tRNA(Glu).</text>
</comment>
<dbReference type="GO" id="GO:0005524">
    <property type="term" value="F:ATP binding"/>
    <property type="evidence" value="ECO:0007669"/>
    <property type="project" value="UniProtKB-UniRule"/>
</dbReference>
<dbReference type="InterPro" id="IPR014729">
    <property type="entry name" value="Rossmann-like_a/b/a_fold"/>
</dbReference>
<evidence type="ECO:0000313" key="10">
    <source>
        <dbReference type="EMBL" id="MBF2734924.1"/>
    </source>
</evidence>
<dbReference type="Pfam" id="PF19269">
    <property type="entry name" value="Anticodon_2"/>
    <property type="match status" value="1"/>
</dbReference>
<feature type="short sequence motif" description="'KMSKS' region" evidence="7">
    <location>
        <begin position="251"/>
        <end position="255"/>
    </location>
</feature>
<dbReference type="SUPFAM" id="SSF48163">
    <property type="entry name" value="An anticodon-binding domain of class I aminoacyl-tRNA synthetases"/>
    <property type="match status" value="1"/>
</dbReference>
<dbReference type="AlphaFoldDB" id="A0A930UE59"/>
<dbReference type="EMBL" id="JADHEI010000028">
    <property type="protein sequence ID" value="MBF2734924.1"/>
    <property type="molecule type" value="Genomic_DNA"/>
</dbReference>
<keyword evidence="6 7" id="KW-0030">Aminoacyl-tRNA synthetase</keyword>
<evidence type="ECO:0000256" key="3">
    <source>
        <dbReference type="ARBA" id="ARBA00022741"/>
    </source>
</evidence>
<dbReference type="InterPro" id="IPR004527">
    <property type="entry name" value="Glu-tRNA-ligase_bac/mito"/>
</dbReference>
<keyword evidence="7" id="KW-0963">Cytoplasm</keyword>
<proteinExistence type="inferred from homology"/>
<keyword evidence="3 7" id="KW-0547">Nucleotide-binding</keyword>
<dbReference type="InterPro" id="IPR008925">
    <property type="entry name" value="aa_tRNA-synth_I_cd-bd_sf"/>
</dbReference>
<comment type="caution">
    <text evidence="7">Lacks conserved residue(s) required for the propagation of feature annotation.</text>
</comment>
<dbReference type="InterPro" id="IPR020058">
    <property type="entry name" value="Glu/Gln-tRNA-synth_Ib_cat-dom"/>
</dbReference>
<dbReference type="PANTHER" id="PTHR43311">
    <property type="entry name" value="GLUTAMATE--TRNA LIGASE"/>
    <property type="match status" value="1"/>
</dbReference>
<evidence type="ECO:0000259" key="8">
    <source>
        <dbReference type="Pfam" id="PF00749"/>
    </source>
</evidence>
<dbReference type="InterPro" id="IPR049940">
    <property type="entry name" value="GluQ/Sye"/>
</dbReference>
<feature type="domain" description="Aminoacyl-tRNA synthetase class I anticodon-binding" evidence="9">
    <location>
        <begin position="341"/>
        <end position="459"/>
    </location>
</feature>
<evidence type="ECO:0000256" key="2">
    <source>
        <dbReference type="ARBA" id="ARBA00022598"/>
    </source>
</evidence>
<evidence type="ECO:0000256" key="4">
    <source>
        <dbReference type="ARBA" id="ARBA00022840"/>
    </source>
</evidence>
<dbReference type="GO" id="GO:0008270">
    <property type="term" value="F:zinc ion binding"/>
    <property type="evidence" value="ECO:0007669"/>
    <property type="project" value="InterPro"/>
</dbReference>
<organism evidence="10 11">
    <name type="scientific">Candidatus Amphirhobacter heronislandensis</name>
    <dbReference type="NCBI Taxonomy" id="1732024"/>
    <lineage>
        <taxon>Bacteria</taxon>
        <taxon>Pseudomonadati</taxon>
        <taxon>Pseudomonadota</taxon>
        <taxon>Gammaproteobacteria</taxon>
        <taxon>Candidatus Tethybacterales</taxon>
        <taxon>Candidatus Tethybacteraceae</taxon>
        <taxon>Candidatus Amphirhobacter</taxon>
    </lineage>
</organism>
<evidence type="ECO:0000256" key="6">
    <source>
        <dbReference type="ARBA" id="ARBA00023146"/>
    </source>
</evidence>
<keyword evidence="2 7" id="KW-0436">Ligase</keyword>
<gene>
    <name evidence="7" type="primary">gltX</name>
    <name evidence="10" type="ORF">ISN26_02370</name>
</gene>
<sequence length="465" mass="51713">MAVCRFAPSPTGRLHLGGARTALFNWAWARHSGGTFLLRIEDTDRQRSLPEHEEAIIAALDWLGLERDGPAVRQSERAALYQAAAERLVEEGKAYRCYATAAELDELRTAQERQGLKPQYDRRWRGRTDWPATGEYCLRFATPTEGDCAISDLIRGEVSVANKEFDDPVILRADGSATYNFAAVVDDGEMGITDVIRGEDHLTNTLRQVHIHRALGQEIPRFAHLPLILGRRLDENGEPATLESGEPAYERLSKRNMAVDVDHYRQMGIIAPAMVNYLAQLGWTQPGQEVYTPAELAAAFELGKVNKSAARFDLERLQWINQQHLRALPPAEVAELAGIETSAEAIEIGMEKARTLTELREELSWLQPPEGLDATLQGQLGDDNREAFAALVQRLEKLEEFSQGAIKQAIKDCCKEHGLKFPRLGMPLRVALTGKTKSPDVALVASILESNICCERLRSVSKIGK</sequence>
<comment type="catalytic activity">
    <reaction evidence="7">
        <text>tRNA(Glu) + L-glutamate + ATP = L-glutamyl-tRNA(Glu) + AMP + diphosphate</text>
        <dbReference type="Rhea" id="RHEA:23540"/>
        <dbReference type="Rhea" id="RHEA-COMP:9663"/>
        <dbReference type="Rhea" id="RHEA-COMP:9680"/>
        <dbReference type="ChEBI" id="CHEBI:29985"/>
        <dbReference type="ChEBI" id="CHEBI:30616"/>
        <dbReference type="ChEBI" id="CHEBI:33019"/>
        <dbReference type="ChEBI" id="CHEBI:78442"/>
        <dbReference type="ChEBI" id="CHEBI:78520"/>
        <dbReference type="ChEBI" id="CHEBI:456215"/>
        <dbReference type="EC" id="6.1.1.17"/>
    </reaction>
</comment>
<dbReference type="GO" id="GO:0005829">
    <property type="term" value="C:cytosol"/>
    <property type="evidence" value="ECO:0007669"/>
    <property type="project" value="TreeGrafter"/>
</dbReference>
<dbReference type="NCBIfam" id="TIGR00464">
    <property type="entry name" value="gltX_bact"/>
    <property type="match status" value="1"/>
</dbReference>
<dbReference type="GO" id="GO:0004818">
    <property type="term" value="F:glutamate-tRNA ligase activity"/>
    <property type="evidence" value="ECO:0007669"/>
    <property type="project" value="UniProtKB-UniRule"/>
</dbReference>
<dbReference type="InterPro" id="IPR020751">
    <property type="entry name" value="aa-tRNA-synth_I_codon-bd_sub2"/>
</dbReference>
<evidence type="ECO:0000256" key="1">
    <source>
        <dbReference type="ARBA" id="ARBA00007894"/>
    </source>
</evidence>
<comment type="similarity">
    <text evidence="1 7">Belongs to the class-I aminoacyl-tRNA synthetase family. Glutamate--tRNA ligase type 1 subfamily.</text>
</comment>
<dbReference type="PROSITE" id="PS00178">
    <property type="entry name" value="AA_TRNA_LIGASE_I"/>
    <property type="match status" value="1"/>
</dbReference>
<dbReference type="Gene3D" id="3.40.50.620">
    <property type="entry name" value="HUPs"/>
    <property type="match status" value="1"/>
</dbReference>
<keyword evidence="11" id="KW-1185">Reference proteome</keyword>
<keyword evidence="5 7" id="KW-0648">Protein biosynthesis</keyword>
<dbReference type="PANTHER" id="PTHR43311:SF2">
    <property type="entry name" value="GLUTAMATE--TRNA LIGASE, MITOCHONDRIAL-RELATED"/>
    <property type="match status" value="1"/>
</dbReference>
<protein>
    <recommendedName>
        <fullName evidence="7">Glutamate--tRNA ligase</fullName>
        <ecNumber evidence="7">6.1.1.17</ecNumber>
    </recommendedName>
    <alternativeName>
        <fullName evidence="7">Glutamyl-tRNA synthetase</fullName>
        <shortName evidence="7">GluRS</shortName>
    </alternativeName>
</protein>
<dbReference type="HAMAP" id="MF_00022">
    <property type="entry name" value="Glu_tRNA_synth_type1"/>
    <property type="match status" value="1"/>
</dbReference>
<dbReference type="PRINTS" id="PR00987">
    <property type="entry name" value="TRNASYNTHGLU"/>
</dbReference>
<comment type="subcellular location">
    <subcellularLocation>
        <location evidence="7">Cytoplasm</location>
    </subcellularLocation>
</comment>
<feature type="short sequence motif" description="'HIGH' region" evidence="7">
    <location>
        <begin position="8"/>
        <end position="18"/>
    </location>
</feature>
<dbReference type="InterPro" id="IPR033910">
    <property type="entry name" value="GluRS_core"/>
</dbReference>
<evidence type="ECO:0000313" key="11">
    <source>
        <dbReference type="Proteomes" id="UP000604381"/>
    </source>
</evidence>